<keyword evidence="9" id="KW-0472">Membrane</keyword>
<dbReference type="GO" id="GO:0005856">
    <property type="term" value="C:cytoskeleton"/>
    <property type="evidence" value="ECO:0007669"/>
    <property type="project" value="UniProtKB-SubCell"/>
</dbReference>
<dbReference type="GO" id="GO:0003779">
    <property type="term" value="F:actin binding"/>
    <property type="evidence" value="ECO:0007669"/>
    <property type="project" value="UniProtKB-KW"/>
</dbReference>
<dbReference type="Pfam" id="PF24531">
    <property type="entry name" value="ANC1_spectrin"/>
    <property type="match status" value="6"/>
</dbReference>
<dbReference type="InterPro" id="IPR001589">
    <property type="entry name" value="Actinin_actin-bd_CS"/>
</dbReference>
<dbReference type="SMART" id="SM00033">
    <property type="entry name" value="CH"/>
    <property type="match status" value="2"/>
</dbReference>
<feature type="compositionally biased region" description="Basic and acidic residues" evidence="16">
    <location>
        <begin position="6414"/>
        <end position="6426"/>
    </location>
</feature>
<dbReference type="InterPro" id="IPR036872">
    <property type="entry name" value="CH_dom_sf"/>
</dbReference>
<evidence type="ECO:0000256" key="10">
    <source>
        <dbReference type="ARBA" id="ARBA00023203"/>
    </source>
</evidence>
<feature type="coiled-coil region" evidence="15">
    <location>
        <begin position="5204"/>
        <end position="5241"/>
    </location>
</feature>
<dbReference type="PANTHER" id="PTHR21524:SF5">
    <property type="entry name" value="SPECTRIN REPEAT CONTAINING NUCLEAR ENVELOPE PROTEIN 2"/>
    <property type="match status" value="1"/>
</dbReference>
<dbReference type="InterPro" id="IPR057132">
    <property type="entry name" value="ANC1_spectrin_dom"/>
</dbReference>
<dbReference type="GO" id="GO:0031965">
    <property type="term" value="C:nuclear membrane"/>
    <property type="evidence" value="ECO:0007669"/>
    <property type="project" value="UniProtKB-SubCell"/>
</dbReference>
<evidence type="ECO:0000256" key="9">
    <source>
        <dbReference type="ARBA" id="ARBA00023136"/>
    </source>
</evidence>
<feature type="region of interest" description="Disordered" evidence="16">
    <location>
        <begin position="6399"/>
        <end position="6440"/>
    </location>
</feature>
<dbReference type="FunFam" id="1.10.418.10:FF:000037">
    <property type="entry name" value="nesprin-1 isoform X1"/>
    <property type="match status" value="1"/>
</dbReference>
<feature type="compositionally biased region" description="Basic and acidic residues" evidence="16">
    <location>
        <begin position="4696"/>
        <end position="4708"/>
    </location>
</feature>
<feature type="domain" description="Calponin-homology (CH)" evidence="17">
    <location>
        <begin position="23"/>
        <end position="130"/>
    </location>
</feature>
<comment type="similarity">
    <text evidence="3">Belongs to the nesprin family.</text>
</comment>
<feature type="compositionally biased region" description="Basic and acidic residues" evidence="16">
    <location>
        <begin position="5599"/>
        <end position="5611"/>
    </location>
</feature>
<name>A0A2G5VIT2_9PELO</name>
<dbReference type="STRING" id="1611254.A0A2G5VIT2"/>
<dbReference type="InterPro" id="IPR057134">
    <property type="entry name" value="Spectrin_Anc-1_3"/>
</dbReference>
<feature type="compositionally biased region" description="Basic and acidic residues" evidence="16">
    <location>
        <begin position="3793"/>
        <end position="3805"/>
    </location>
</feature>
<dbReference type="PANTHER" id="PTHR21524">
    <property type="entry name" value="SPECTRIN REPEAT CONTAINING NUCLEAR ENVELOPE PROTEIN 2"/>
    <property type="match status" value="1"/>
</dbReference>
<evidence type="ECO:0000313" key="18">
    <source>
        <dbReference type="EMBL" id="PIC51506.1"/>
    </source>
</evidence>
<feature type="coiled-coil region" evidence="15">
    <location>
        <begin position="3997"/>
        <end position="4073"/>
    </location>
</feature>
<dbReference type="Pfam" id="PF24611">
    <property type="entry name" value="Spectrin_Anc-1"/>
    <property type="match status" value="5"/>
</dbReference>
<evidence type="ECO:0000256" key="12">
    <source>
        <dbReference type="ARBA" id="ARBA00023242"/>
    </source>
</evidence>
<feature type="region of interest" description="Disordered" evidence="16">
    <location>
        <begin position="5584"/>
        <end position="5625"/>
    </location>
</feature>
<evidence type="ECO:0000256" key="2">
    <source>
        <dbReference type="ARBA" id="ARBA00004528"/>
    </source>
</evidence>
<keyword evidence="11" id="KW-0206">Cytoskeleton</keyword>
<feature type="coiled-coil region" evidence="15">
    <location>
        <begin position="5078"/>
        <end position="5105"/>
    </location>
</feature>
<feature type="coiled-coil region" evidence="15">
    <location>
        <begin position="4454"/>
        <end position="4484"/>
    </location>
</feature>
<dbReference type="EMBL" id="PDUG01000001">
    <property type="protein sequence ID" value="PIC51506.1"/>
    <property type="molecule type" value="Genomic_DNA"/>
</dbReference>
<feature type="coiled-coil region" evidence="15">
    <location>
        <begin position="3693"/>
        <end position="3720"/>
    </location>
</feature>
<feature type="coiled-coil region" evidence="15">
    <location>
        <begin position="6618"/>
        <end position="6694"/>
    </location>
</feature>
<dbReference type="GO" id="GO:0007097">
    <property type="term" value="P:nuclear migration"/>
    <property type="evidence" value="ECO:0007669"/>
    <property type="project" value="TreeGrafter"/>
</dbReference>
<dbReference type="SUPFAM" id="SSF47576">
    <property type="entry name" value="Calponin-homology domain, CH-domain"/>
    <property type="match status" value="1"/>
</dbReference>
<keyword evidence="12" id="KW-0539">Nucleus</keyword>
<feature type="coiled-coil region" evidence="15">
    <location>
        <begin position="4175"/>
        <end position="4202"/>
    </location>
</feature>
<dbReference type="FunFam" id="1.10.418.10:FF:000099">
    <property type="entry name" value="Nuclear anchorage protein 1"/>
    <property type="match status" value="1"/>
</dbReference>
<keyword evidence="4" id="KW-0963">Cytoplasm</keyword>
<feature type="coiled-coil region" evidence="15">
    <location>
        <begin position="2275"/>
        <end position="2302"/>
    </location>
</feature>
<feature type="coiled-coil region" evidence="15">
    <location>
        <begin position="1951"/>
        <end position="1978"/>
    </location>
</feature>
<feature type="region of interest" description="Disordered" evidence="16">
    <location>
        <begin position="3778"/>
        <end position="3819"/>
    </location>
</feature>
<feature type="compositionally biased region" description="Basic and acidic residues" evidence="16">
    <location>
        <begin position="2890"/>
        <end position="2902"/>
    </location>
</feature>
<feature type="coiled-coil region" evidence="15">
    <location>
        <begin position="6796"/>
        <end position="6823"/>
    </location>
</feature>
<feature type="coiled-coil region" evidence="15">
    <location>
        <begin position="2391"/>
        <end position="2418"/>
    </location>
</feature>
<feature type="region of interest" description="Disordered" evidence="16">
    <location>
        <begin position="154"/>
        <end position="198"/>
    </location>
</feature>
<feature type="coiled-coil region" evidence="15">
    <location>
        <begin position="3551"/>
        <end position="3581"/>
    </location>
</feature>
<dbReference type="Pfam" id="PF00307">
    <property type="entry name" value="CH"/>
    <property type="match status" value="2"/>
</dbReference>
<gene>
    <name evidence="18" type="primary">Cni-anc-1</name>
    <name evidence="18" type="synonym">Cnig_chr_I.g1996</name>
    <name evidence="18" type="ORF">B9Z55_001996</name>
</gene>
<feature type="coiled-coil region" evidence="15">
    <location>
        <begin position="6075"/>
        <end position="6112"/>
    </location>
</feature>
<dbReference type="OrthoDB" id="18740at2759"/>
<evidence type="ECO:0000256" key="6">
    <source>
        <dbReference type="ARBA" id="ARBA00022737"/>
    </source>
</evidence>
<evidence type="ECO:0000256" key="16">
    <source>
        <dbReference type="SAM" id="MobiDB-lite"/>
    </source>
</evidence>
<feature type="coiled-coil region" evidence="15">
    <location>
        <begin position="7075"/>
        <end position="7105"/>
    </location>
</feature>
<keyword evidence="19" id="KW-1185">Reference proteome</keyword>
<feature type="coiled-coil region" evidence="15">
    <location>
        <begin position="1324"/>
        <end position="1386"/>
    </location>
</feature>
<feature type="coiled-coil region" evidence="15">
    <location>
        <begin position="4900"/>
        <end position="4976"/>
    </location>
</feature>
<feature type="coiled-coil region" evidence="15">
    <location>
        <begin position="3405"/>
        <end position="3432"/>
    </location>
</feature>
<dbReference type="Proteomes" id="UP000230233">
    <property type="component" value="Chromosome I"/>
</dbReference>
<feature type="region of interest" description="Disordered" evidence="16">
    <location>
        <begin position="4681"/>
        <end position="4722"/>
    </location>
</feature>
<dbReference type="InterPro" id="IPR057133">
    <property type="entry name" value="Spectrin_Anc-1_2"/>
</dbReference>
<feature type="compositionally biased region" description="Basic and acidic residues" evidence="16">
    <location>
        <begin position="7317"/>
        <end position="7329"/>
    </location>
</feature>
<keyword evidence="6" id="KW-0677">Repeat</keyword>
<feature type="coiled-coil region" evidence="15">
    <location>
        <begin position="4301"/>
        <end position="4338"/>
    </location>
</feature>
<evidence type="ECO:0000256" key="5">
    <source>
        <dbReference type="ARBA" id="ARBA00022692"/>
    </source>
</evidence>
<evidence type="ECO:0000259" key="17">
    <source>
        <dbReference type="PROSITE" id="PS50021"/>
    </source>
</evidence>
<evidence type="ECO:0000256" key="13">
    <source>
        <dbReference type="ARBA" id="ARBA00060457"/>
    </source>
</evidence>
<protein>
    <recommendedName>
        <fullName evidence="17">Calponin-homology (CH) domain-containing protein</fullName>
    </recommendedName>
</protein>
<feature type="coiled-coil region" evidence="15">
    <location>
        <begin position="5499"/>
        <end position="5526"/>
    </location>
</feature>
<organism evidence="18 19">
    <name type="scientific">Caenorhabditis nigoni</name>
    <dbReference type="NCBI Taxonomy" id="1611254"/>
    <lineage>
        <taxon>Eukaryota</taxon>
        <taxon>Metazoa</taxon>
        <taxon>Ecdysozoa</taxon>
        <taxon>Nematoda</taxon>
        <taxon>Chromadorea</taxon>
        <taxon>Rhabditida</taxon>
        <taxon>Rhabditina</taxon>
        <taxon>Rhabditomorpha</taxon>
        <taxon>Rhabditoidea</taxon>
        <taxon>Rhabditidae</taxon>
        <taxon>Peloderinae</taxon>
        <taxon>Caenorhabditis</taxon>
    </lineage>
</organism>
<dbReference type="PROSITE" id="PS00020">
    <property type="entry name" value="ACTININ_2"/>
    <property type="match status" value="1"/>
</dbReference>
<dbReference type="PROSITE" id="PS50021">
    <property type="entry name" value="CH"/>
    <property type="match status" value="2"/>
</dbReference>
<feature type="coiled-coil region" evidence="15">
    <location>
        <begin position="3272"/>
        <end position="3299"/>
    </location>
</feature>
<feature type="domain" description="Calponin-homology (CH)" evidence="17">
    <location>
        <begin position="220"/>
        <end position="326"/>
    </location>
</feature>
<keyword evidence="5" id="KW-0812">Transmembrane</keyword>
<evidence type="ECO:0000256" key="11">
    <source>
        <dbReference type="ARBA" id="ARBA00023212"/>
    </source>
</evidence>
<feature type="region of interest" description="Disordered" evidence="16">
    <location>
        <begin position="2875"/>
        <end position="2916"/>
    </location>
</feature>
<evidence type="ECO:0000313" key="19">
    <source>
        <dbReference type="Proteomes" id="UP000230233"/>
    </source>
</evidence>
<reference evidence="19" key="1">
    <citation type="submission" date="2017-10" db="EMBL/GenBank/DDBJ databases">
        <title>Rapid genome shrinkage in a self-fertile nematode reveals novel sperm competition proteins.</title>
        <authorList>
            <person name="Yin D."/>
            <person name="Schwarz E.M."/>
            <person name="Thomas C.G."/>
            <person name="Felde R.L."/>
            <person name="Korf I.F."/>
            <person name="Cutter A.D."/>
            <person name="Schartner C.M."/>
            <person name="Ralston E.J."/>
            <person name="Meyer B.J."/>
            <person name="Haag E.S."/>
        </authorList>
    </citation>
    <scope>NUCLEOTIDE SEQUENCE [LARGE SCALE GENOMIC DNA]</scope>
    <source>
        <strain evidence="19">JU1422</strain>
    </source>
</reference>
<evidence type="ECO:0000256" key="8">
    <source>
        <dbReference type="ARBA" id="ARBA00023054"/>
    </source>
</evidence>
<keyword evidence="10" id="KW-0009">Actin-binding</keyword>
<evidence type="ECO:0000256" key="1">
    <source>
        <dbReference type="ARBA" id="ARBA00004245"/>
    </source>
</evidence>
<feature type="coiled-coil region" evidence="15">
    <location>
        <begin position="3094"/>
        <end position="3170"/>
    </location>
</feature>
<feature type="coiled-coil region" evidence="15">
    <location>
        <begin position="6922"/>
        <end position="6959"/>
    </location>
</feature>
<evidence type="ECO:0000256" key="4">
    <source>
        <dbReference type="ARBA" id="ARBA00022490"/>
    </source>
</evidence>
<dbReference type="InterPro" id="IPR001715">
    <property type="entry name" value="CH_dom"/>
</dbReference>
<comment type="caution">
    <text evidence="18">The sequence shown here is derived from an EMBL/GenBank/DDBJ whole genome shotgun (WGS) entry which is preliminary data.</text>
</comment>
<dbReference type="GO" id="GO:0019894">
    <property type="term" value="F:kinesin binding"/>
    <property type="evidence" value="ECO:0007669"/>
    <property type="project" value="TreeGrafter"/>
</dbReference>
<feature type="coiled-coil region" evidence="15">
    <location>
        <begin position="2956"/>
        <end position="3000"/>
    </location>
</feature>
<dbReference type="Gene3D" id="1.10.418.10">
    <property type="entry name" value="Calponin-like domain"/>
    <property type="match status" value="2"/>
</dbReference>
<feature type="compositionally biased region" description="Low complexity" evidence="16">
    <location>
        <begin position="162"/>
        <end position="184"/>
    </location>
</feature>
<keyword evidence="8 15" id="KW-0175">Coiled coil</keyword>
<feature type="region of interest" description="Disordered" evidence="16">
    <location>
        <begin position="7302"/>
        <end position="7343"/>
    </location>
</feature>
<evidence type="ECO:0000256" key="15">
    <source>
        <dbReference type="SAM" id="Coils"/>
    </source>
</evidence>
<feature type="coiled-coil region" evidence="15">
    <location>
        <begin position="7473"/>
        <end position="7549"/>
    </location>
</feature>
<dbReference type="PROSITE" id="PS00019">
    <property type="entry name" value="ACTININ_1"/>
    <property type="match status" value="1"/>
</dbReference>
<accession>A0A2G5VIT2</accession>
<keyword evidence="7" id="KW-1133">Transmembrane helix</keyword>
<feature type="coiled-coil region" evidence="15">
    <location>
        <begin position="6228"/>
        <end position="6258"/>
    </location>
</feature>
<evidence type="ECO:0000256" key="3">
    <source>
        <dbReference type="ARBA" id="ARBA00008619"/>
    </source>
</evidence>
<comment type="subcellular location">
    <subcellularLocation>
        <location evidence="1">Cytoplasm</location>
        <location evidence="1">Cytoskeleton</location>
    </subcellularLocation>
    <subcellularLocation>
        <location evidence="13">Endomembrane system</location>
        <topology evidence="13">Single-pass type IV membrane protein</topology>
        <orientation evidence="13">Cytoplasmic side</orientation>
    </subcellularLocation>
    <subcellularLocation>
        <location evidence="2">Nucleus membrane</location>
        <topology evidence="2">Single-pass membrane protein</topology>
        <orientation evidence="2">Cytoplasmic side</orientation>
    </subcellularLocation>
    <subcellularLocation>
        <location evidence="14">Nucleus membrane</location>
        <topology evidence="14">Single-pass type IV membrane protein</topology>
    </subcellularLocation>
</comment>
<feature type="coiled-coil region" evidence="15">
    <location>
        <begin position="7217"/>
        <end position="7244"/>
    </location>
</feature>
<proteinExistence type="inferred from homology"/>
<feature type="coiled-coil region" evidence="15">
    <location>
        <begin position="7651"/>
        <end position="7678"/>
    </location>
</feature>
<sequence>MSSSPPARPCCVCFRFRPHEDEKAQKNTFTRWINFHLEEHSSSGRIEDLFEDIRDGVLLCHLIEVLTGEALAVHKGRVSKRVHHIANLTTALTVLRRRGLELINNNAADIADGNPRIVLGLIWQIILHFQIETNMILLREWGWAATATEESASTSQPQVLVTSPSPTLSKKGSKTSSLSGSKTSIASGEKAPSSPLRQRIASFLTPTKKTQKMTTHPVKQSVEQVFLRWINSEIGDLVGGRSIENMDKQWRDGVLFCALVSRWRPDVISMREVTNANPRDNLELAFNLAHQHLGIRRLLAVEDMMIERPDKRSVITYVSQFVRMFGERSPMQGREQHAMFLTWLEATYLLCTRHDLNSQEVSRIRREFIEHRPLFNTIIVTKVNYDVEELVEIEKKWDCIRETLEKYARRSERELPEPFASHATWLAGAEHILSRPLDLDANDAKKTVGMLQKLISEHQKYLEDLPKQRDEFEEAVKHGGLGGRPVAPEFSEPLRARYAQIEEENEPRISTLRILITHYILLQYLQHIDEKIILWRTADSVTLLLRWIKEYTQLNAENPQAKCAGYINKLTLTMNNDNSSKLDKEAILKTSNERTAETLKRFESLWIELKLLKIEWVEWETHVSQLEETVEERRRNGIAPTPEDEQALAFITSGADQLAPKLGASARLSNNQRLDVLTNSFKKLHKTTIKIGGRLVVELEPSTSEQASKISYSWQASDELLKVEMQLRDRIQRDADSAERAPLEYRVEAFRSIRDKLVELERLSELYDKHSRDQVDTADRNMIRRDMGTIIYGLQAGEYASFVDLSCYAFVYDEYNQVPVNLTENVLSEEYVREIIARKRQILIRREHNEDEIRESMRDMEECDRIIEGWQSSEIEELRATWNQKLSEFESWHEMMQQVEVLSQTIQTRLDVTVIQTIWILKERSYEIKHSELGGALRESLEQLATTSETSVHRHLQNLELSNEQDCPDAIEFLEEVGRESVAKLSSAVDERYIYTLHVLRTKMELFRRLQNFCDAVKILRSQNTKWNAIKISQIDQVQSEINNLIVRLDEEWTQDANQLRTELASIHGSFFQLEFDRLNEKLNMLIHEKDKLRELMVHRRHYLTAANELIADSKTDLTQRATSSDHPDDILRATDEVTKDLEIKGEELRRLGELAEMNITDLVVVALILSFRRQQLGSDAEPDVEELRRALREIISRPISEPRDVSPDSIVADILRMKDEKKRDEKTIDEIQATTLTDEERASFAPLIEDYRRRADRHRIVFERLVLIYLDWLSRKFDELEEEIGMTIQTSRAEDLRRMNATEWNEWKTDLVEIERQVGPETRKSLSAELADLHRKQDSMEARINKYLTHSDKINAKLSQFEKWLKAIEEDIQQTERQFEEPERSHRFGSLLEVALAKQRLVSKLERLNVANKEEVLRLCDRYHTIMQKLTPFQSAVGLPLHVSTNLDRNGPFQSQISVSSIASSELERPESVMSLTSSIGVIPADVTELSPFEAKINKLLQKIHTIEDSYLKGPKPIDTVRYDVKQLEKYRSRGSEILQQLSTSNIEDAEKEGLKHRFVLMLNRYDDLLQSIRNEIRDDEELTAKNVEILAELSNAEQTLQNSPLEDLDISAELDRMQMQLDLVKVMCNKPRKYVECELIDSSREGSPQERRRRKKKVMVMVSNTITTIIHVVEERLEAMDAPQNLAVQQKLVAVKENLRELDTATVTPHPPSIMSPVGTENRNDLDEVKRLAAEIDRAINTASSMYEDSPTDEDTLKSAIHLLDDQKVTLNHLNDVLDGIPVEQEQDRIDAIDIACSVGEKLSSLKTAVEEVYEEVISSAETPQEDQSLQKVQEVGAVPAETSNWDTDEFSRQPPVLSDERIELKTDPSAIDKFEIRTDEDPVPKIIELFGQLQTAVDEASPLACEGTDDVDALQVASDKLTKQDRTMRKIHAILDKIDDPVQKPVIIESLDKIKSQLDQARENINRQIDNLNYNQTPVVAPKESSKTPLNEIEDAIKQASTVMSVDLCNTEKLLNAKSILANVKPQVDAVEADIWSNPETIDIVQPILQQYATLIESIDKKISDEIDVPINDPSRQDLVQQLQDVIAECEDVVIDCEDIGRLEESKTKLENAKPLLDQIVQNVEKLTREQSPDASDAIDALSNVHQQYDATIISIEDKIGELQNPEPVEEGPSASDQLLSELEVISDMPSITIDLAMLDSIESGLVTLPTDQAEKVQLKINELRQKKEIADQSEAVLADLNAFSELPAITLDLELLKSVEEGLVSLPADDAAKIQEKISELRKRKEKADEAEAVLQELHVISDLPASTIDLDMLQAIEDNLVDTPEEEKSKILEKINELRERRRLADQTDEIVRELDVTSELPATTIDLDMLKGIEDNLSSIPEEDAEKIRDKINELRKQKESAGQAEQILQELNVISETPSSTIDLDMLKAIEDGLSSLPHEEAARIQTEIDYLRQKKQGADEVENALQVLTIQSSQPAKSIDLEELKQIENKLNDVPVEDSQKIRDKIADLRTEKALAEHAENYLIELKKIEEMPISTVGYEVLSTIEDQIAQMPKEYQSVVTETLKKLKEKKEEDDKLSGVYDELERIAKLPAKDYDNSLLEKIDEKLEAVPKPDPARTKIEDIKITKADLIAEIEILDKLPAKDVDENILNSIEEKLPTIPSDSSDQLQIAIGKLREKKRINTEEGNKILNELAEIEKMPAESLDESVLKMLSDGSDIFEPELSEKIKQKVDAIRAKKTEFKEQKKEAEHILSDLEKLSAEEPLSLTEDRLAPFLQKIDTVPACFVDKIRNKIDDMKKIHDEAVQDEKEEQKEILITKMRAIEKSPIESLNLKDLDHLNTKISESLAPEEAEPLLAKIQELRDAKRADDEARSAAHDNLVSLEKEAEDVTAKESAKKKKKDKKKSPQEMIDELSAKVVEAKTLIPKIEEAAKNEHLPAEDKPKAEQLVSNLEAFVKDVETQVSEKQDELDKLNNANDAIKRLGDALDDAEKTAVPSNVTALNEFKDRIAPHIATLVEAVQQVPVSVEPSAAALRDRAAKFVSDLEKNIEKTGDDEKRAEQLKSDVGNAVNNVDDVVSKYHNQTQPLDVAKEDANKLKTAVEQLTKLAESSDKIDPQVAKDIKDSKTKAKELLQALEKAIPQEDVIRREQAEIHDRLNNLEKELTKVDEFKPEDALPVVDQLASDTTTLKAVTDSNNEKAAAPSSLISHDDLVVGLPEKVFQLQHAIDDKKQALNKAAAVNEIAPKLQLVSQQLQSVPQDIPASLDEQKQLLEDVENQKHNLENLLANLPENDPAADELRQKSQWDLSRLEDLLKQLGSAVGDKLAALAAFNAARKNAEDALLDITREDGSDDSKSPDELIDDLTKKEETVAKLRETVAGVKPDELDEKERAEYKDLLARLANAADVFKNKRAELEQALKAKAEEKSLHDAVDRIVSRLVPLVRDAEELRHNAEAVPTQYAPKAEELKKEVEAAKTIIVNAPTSDAHVQQLQQAVANAETLIPDLEERARLWEEFLVARNDIDALIEKLQQPLDAVVAKPKRSAEEATQDVANLRQSAQQLADLDNKIANLQRISELLDPLESAYADVRFLDVDAEQTRHQYDTVLSDVDAELEDETLLKQSADQVTKEIDDISKMIDSTDPEKSILDTIAKSDIPALKAQINRIKDRIVNADASRKHVTTDPKIAEDLENKLAKLEAELDDAIKTCDEHDKEQLILSLKLNISQFEQLPLDQLKPDDLKTAEKEITNSLKPEEAEPLLAKIQELRDAKRADDEARSAAHDNLVSLEKEAEDVTAKESAKKKKKDKKKSPQEMIDELSAKVVEAKALIPKIEEAAKNEHLPAEDKPKAEQLVSNLEAFVKDVETQVSEKQDELDKLNNANDAIKRLGDALDDAEKTAVPSNVTALNEFKDRIASHIATLVEAVQQVPVSVEPSAADLRDRAAKFVSDLEKNIEKTGDDEKRAEQLKSDVGNAVNNVDDVVSKYHNQTQPLDVAKEDANKLKTAVEQLTKLAESSDKIDPQVAKDIKDSKTKAKELLQALEKAIPQEDVIRREQAEIHDRLNNLEKELAKVDEFKPEDALPVVDQLASDTTTLKAVTDSNNEKAAAPSSLISHDDLVVGLPEKVFQLQHAIDDKKQALNKAAAVNEIAPKLQLVSQQLQSVPQDIPASLDEQKQLLEDVENQKHNLENLLANLPENDPAADELRQKSQWDLSRLKDLLKQLGSAVGDKLAALAAFNAARKNAEDALLDITREDGSDDSKSPDELIDDLTKKEETVAKLRETVAGVKPDELDEKERAEYKDLLARLANAADVLKNKRAELEQALKAKAEEKSLHDAVDRIVSRLVPLVRDAEELRHNAEAVPTQYAPKAEELKKEVEAAKTIIVNAPTSDAHVQQLQQAVANAETLIPDLEERARLWEEFLVARNDIDALTEKLQQPLDAVVAKPKRSAEEATQDVANLRQSAQQLADLDNKIANLQRISELLDPLESAYADVRFLDVDAEQTRHQYDTVLSDVDAELEDETLLKQSADQVTKEIDDISKMIDSTDPEKSILDTIAKSDIPALKAQINRIKDRIVNADASRKHVTTDPKIAEDLENKLAKLEAELDDAIKTCDEHDKEQLILSLKLNISQFEQLPLDQLKPDDLKTAEKEITNSLKPEEAEPLLAKIQELRDAKRADDEARSAAHDNLVSLEKEAEDVTAKESAKKKKKDKKKSPQEMIDELSAKVVEAKALIPKIEEAAKNEHLPAEDKPKAEQLVSNLEAFVKDVETQVSEKQDELDKLNNANDAIKRLGDALDDAEKTAVPSNVTALNEFKDRIAPHIATLVEAVQQVPVSVEPSAAALRDRAAKFVSDLEKNIEKTGDDEKRAEQLKSDVGNAVNNVDDVVSKYHNQTQPLDVAKEDANKLKTAVEQLTKLAESSDKIDPQVAKDIKDSKTKAKELLQALEKAIPQEDVIRREQAEIHDRLNNLEKELAKVDEFKPEDALPVVDQLASDTTTLKAVTDSNNEKAAAPSSLISHDDLVVGLPEKVFQLQHAIDDKKQALNKAAAVNEIAPKLQLVSQQLQSVPQDIPASLDEQKQLLEDVENQKHNLENLLANLPENDPAADELRQKSQWDLSRLKDLLKQLGSAVGDKLAALAAFNAARKNAEDALLDITREDGSDDSKSPDELIDDLTKKEETVAKLRETVAGVKPDELDEKERAEYKDLLARLANAADVLKNKRAELEQALKAKAEEKSLHDAVDRIVSRLVPLVRDAEELRHNAEAVPTQYAPKAEELKKEVEAAKTIIVNAPTSDAHVQQLQQAVANAETLIPDLEERARLWEEFLVARNDIDALIEKLQQPLDAVVAKPKRSAEEATQDVANLRQSAQQLADLDNKIANLQRISELLDPLESAYADVRFLDVDAEQTRHQYDTVLSDVDAELEDETLLKQSADQVTKEIDDISKMIDSTDPEKSILDTIAKSDIPALKAQINRIKDRIVNADASRKHVTTDPKIAEDLENKLAKLEAELDDAIKTCDEHDKEQLILSLKLNISQFEQLPLDQLKPDDLKTAEKEITNSLKPEEAEPLLAKIQELRDAKRADDEARSAAHDNLVSLEKEAEDVTAKESAKKKKKDKKKSPQEMIDELSAKVVEAKALIPKIEEAAKNEHLPAEDKPKAEQLVSNLEAFVKDVETQVSEKQDELDKLNNANDAIKRLGDALDDAEKTAVPSNVTALNEFKDRIAPHIATLVEAVQQVPVSVEPSAAALRDRAAKFVSDLEKNIEKTGDDEKRAEQLKSDVGNAVNNVDDVVSKYHNQTQPLDVAKEDANKLKTAVEQLTKLAESSDKIDPQVAKDIIDSKTKAKELLQALEKPSHRKMLSVELAKVDEFKPEDALPVVDQLASDTTTLKAVTDSNNEKAAAPSSLISHDDLVVGLPEKVFQLQHAIDDKKQALNKAAAVNEIAPKLQLVSQQLQSDVENQKHNLENLLANLPENDPAADELRQKSQWDLSRLKDLLKQLGSAVGDKLAALAAFNAARKNAEDALLDITREDGSDDSKSPDELIDDLTKKEETVAKLRETVAGVKPDELDEKERAEYKDLLARLANAADVLKNKRAELEQALKAKAEEKSLHDAVDRIVSRLVPLVRDAEELRHNAEAVPTQYAPKAEELKKEVEAAKTIIVNAPTSDAHVQQLQQAVANAETLIPDLEERARLWEEFLVARNDIDALIEKLQQPLDAVVAKPKRSAEEATQDVANLRQSAQQLADLDNKIANLQRISELLDPLESAYADVRFLDVDAEQTRHQYDTVLSDVDAELEDETLLKQSADQVTKEIDDISKMIDSTDPEKSILDTIAKSDIPALKAQINRIKDRIFEQLPLDQLKPDDLKTAEKEITNSLKPEEAEPLLAKIQELRDAKRADDEARSAAHDNLVSLEKEAEDVTAKESAKKKKKDKKKSPQEMIDELSAKVVEAKALIPKIEEAAKNEHLPAEDKPKAEQLVSNLEAFVKDVETQVSEKQDELDKLNNANDAIKRLGDALDDAEKTAVPSNVTALNEFKDRIAPHIATLVEAVQQVPVSVEPSAAALRDRAAKFVSDLEKNIEKTGDDEKRAEQLKSDVGNAVNNVDDVVSKYHNQTQPLDVAKEDANKLKTAVEQLTKLAESSDKIDPQVAKDIKDSKTKAKELLQALEKAIPQEDVIRREQAEIHDRLNNLEKELAKVDEFKPEDALPVVDQLASDTTTLKAVTDSNNEKAAAPSSLISHDDLVVGLPEKVFQLQHAIDDKKQALNKAAAVNEIAPKLQLVSQQLQSVPQDIPASLDEQKQLLEDVENQKHNLENLLANLPENDPAADELRQKSQWDLSRLKDLLKQLGSAVGDKLAALAAFNAARKNAEDALLDITREDGSDDSKSPDELIDDLTKKEETVAKLRETVAGVKPDELDEKERAEYKDLLARLANAADVLKNKRAELEQALKAKAEEKSLHDAVDRIVSRLVPLVRDAEELRHNAEAVPTQYAPKAEELKKEVEAAKTIIVNAPTSDAHVQQLQQAVANAETLIPDLEERARLWEEFLVARNDIDALIEKLQQPLDAVVAKPKRSAEEATQDVANLRQSAQQLADLDNKIANLQRISELLDPLESAYADVRFLDVDAEQTRHQYDTVLSDVDAELEDETLLKQSADQVTKEIDDISKMIDSTDPEKSILDTIAKSDIPALKAQINRIKDRIVNADASRKHVTTDPKIAEDLENKLAKLEAELDDAIKTCDEHDKEQLILSLKLNISQFEQLPLDQLKPDDLKTAEKEITNSLKPEEAEPLLAKIQELRDAKRADDEARSAAHDNLVSLEKEAEDVTAKESAKKKKKDKKKSPQEMIDELSAKVVEAKALIPKIEEAAKNEHLPAEDKPKAEQLVSNLEAFVKDVETQVSEKQDELDKLNNANDAIKRLGDALDDAEKTAVPSNKNIEKTGDDEKRAEQLKSDVGNAVNNVDDVVSKYHNQTQPLDVAKEDANKLKTAVEQLTKLAESSDKIDPQVAKDIKDSKTKAKELLQALEKAIPQEDVIRREQAEIHDRLNNLEKELAKVDEFKPEDALPVVDQLASDTTTLKAVTDSNNEKAAAPSSLISHDDLVVGLPEKVFQLQHAIDDKKQALNKAAAVNEIAPKLQLVSQQLQSVPQDIPASLDEQKQLLEDVENQKHNLENLLANLPENDPAADELRQKSQWDLSRLKDLLKQLGSAVGDKLAALAAFNAARKNAEDALLDITREDGSDDSKSPE</sequence>
<feature type="coiled-coil region" evidence="15">
    <location>
        <begin position="4596"/>
        <end position="4623"/>
    </location>
</feature>
<feature type="coiled-coil region" evidence="15">
    <location>
        <begin position="5357"/>
        <end position="5387"/>
    </location>
</feature>
<dbReference type="GO" id="GO:0048471">
    <property type="term" value="C:perinuclear region of cytoplasm"/>
    <property type="evidence" value="ECO:0007669"/>
    <property type="project" value="TreeGrafter"/>
</dbReference>
<evidence type="ECO:0000256" key="14">
    <source>
        <dbReference type="ARBA" id="ARBA00060498"/>
    </source>
</evidence>
<feature type="coiled-coil region" evidence="15">
    <location>
        <begin position="2732"/>
        <end position="2769"/>
    </location>
</feature>
<evidence type="ECO:0000256" key="7">
    <source>
        <dbReference type="ARBA" id="ARBA00022989"/>
    </source>
</evidence>
<dbReference type="GO" id="GO:0006997">
    <property type="term" value="P:nucleus organization"/>
    <property type="evidence" value="ECO:0007669"/>
    <property type="project" value="UniProtKB-ARBA"/>
</dbReference>
<dbReference type="Pfam" id="PF24615">
    <property type="entry name" value="Spectrin_Anc-1_2"/>
    <property type="match status" value="5"/>
</dbReference>
<dbReference type="GO" id="GO:0007010">
    <property type="term" value="P:cytoskeleton organization"/>
    <property type="evidence" value="ECO:0007669"/>
    <property type="project" value="TreeGrafter"/>
</dbReference>